<evidence type="ECO:0000259" key="1">
    <source>
        <dbReference type="Pfam" id="PF01590"/>
    </source>
</evidence>
<dbReference type="EMBL" id="BAABFB010000007">
    <property type="protein sequence ID" value="GAA4471278.1"/>
    <property type="molecule type" value="Genomic_DNA"/>
</dbReference>
<reference evidence="3" key="1">
    <citation type="journal article" date="2019" name="Int. J. Syst. Evol. Microbiol.">
        <title>The Global Catalogue of Microorganisms (GCM) 10K type strain sequencing project: providing services to taxonomists for standard genome sequencing and annotation.</title>
        <authorList>
            <consortium name="The Broad Institute Genomics Platform"/>
            <consortium name="The Broad Institute Genome Sequencing Center for Infectious Disease"/>
            <person name="Wu L."/>
            <person name="Ma J."/>
        </authorList>
    </citation>
    <scope>NUCLEOTIDE SEQUENCE [LARGE SCALE GENOMIC DNA]</scope>
    <source>
        <strain evidence="3">JCM 32206</strain>
    </source>
</reference>
<gene>
    <name evidence="2" type="ORF">GCM10023094_01740</name>
</gene>
<proteinExistence type="predicted"/>
<keyword evidence="3" id="KW-1185">Reference proteome</keyword>
<evidence type="ECO:0000313" key="3">
    <source>
        <dbReference type="Proteomes" id="UP001501183"/>
    </source>
</evidence>
<dbReference type="Proteomes" id="UP001501183">
    <property type="component" value="Unassembled WGS sequence"/>
</dbReference>
<accession>A0ABP8NUC4</accession>
<protein>
    <submittedName>
        <fullName evidence="2">GAF domain-containing protein</fullName>
    </submittedName>
</protein>
<evidence type="ECO:0000313" key="2">
    <source>
        <dbReference type="EMBL" id="GAA4471278.1"/>
    </source>
</evidence>
<feature type="domain" description="GAF" evidence="1">
    <location>
        <begin position="106"/>
        <end position="221"/>
    </location>
</feature>
<organism evidence="2 3">
    <name type="scientific">Rhodococcus olei</name>
    <dbReference type="NCBI Taxonomy" id="2161675"/>
    <lineage>
        <taxon>Bacteria</taxon>
        <taxon>Bacillati</taxon>
        <taxon>Actinomycetota</taxon>
        <taxon>Actinomycetes</taxon>
        <taxon>Mycobacteriales</taxon>
        <taxon>Nocardiaceae</taxon>
        <taxon>Rhodococcus</taxon>
    </lineage>
</organism>
<dbReference type="Gene3D" id="3.30.450.40">
    <property type="match status" value="1"/>
</dbReference>
<name>A0ABP8NUC4_9NOCA</name>
<dbReference type="InterPro" id="IPR029016">
    <property type="entry name" value="GAF-like_dom_sf"/>
</dbReference>
<comment type="caution">
    <text evidence="2">The sequence shown here is derived from an EMBL/GenBank/DDBJ whole genome shotgun (WGS) entry which is preliminary data.</text>
</comment>
<dbReference type="Pfam" id="PF01590">
    <property type="entry name" value="GAF"/>
    <property type="match status" value="1"/>
</dbReference>
<sequence>MFVGNFGATGFGAIAPGTDLSRYARDLVRMHDAVIGGGRSALQPRPVVQRSWNRVLRSGLAPDGCNARPVLPFDEIERRRRHSPLSEVILELEQVIRAVADASHLLMVVTDADGTILWRSGSSKVRGRADALGFREGAEWTEATVGTNAIGTAIAEAAPVQLFSGEHFEQSQHPWYCTAAPIHDPRTGDLLGVVDVSGPALTLHPTVAALVETAVRLAEAQLWRHHESRLERLRSSAAPLLASVTGPVLLVDEHGWVAHTSGVTATKRIAAPRGDRTLTIPGLGVCTPERITDGWLVRPAGADARIALELDLSGAPVAVISGADSTWRTSLSARHAEILLLLHLSGRRGMSVTELSSAIHGDPDHAVAVRAEISRLRRALGAVVDGRPYRLSDTVHVSLALGAAGRLADCDFVRQSASPAVRALADG</sequence>
<dbReference type="InterPro" id="IPR003018">
    <property type="entry name" value="GAF"/>
</dbReference>